<proteinExistence type="predicted"/>
<comment type="caution">
    <text evidence="2">The sequence shown here is derived from an EMBL/GenBank/DDBJ whole genome shotgun (WGS) entry which is preliminary data.</text>
</comment>
<protein>
    <recommendedName>
        <fullName evidence="1">RES domain-containing protein</fullName>
    </recommendedName>
</protein>
<evidence type="ECO:0000313" key="2">
    <source>
        <dbReference type="EMBL" id="KKK50433.1"/>
    </source>
</evidence>
<name>A0A0F8W1E4_9ZZZZ</name>
<dbReference type="SMART" id="SM00953">
    <property type="entry name" value="RES"/>
    <property type="match status" value="1"/>
</dbReference>
<dbReference type="InterPro" id="IPR014914">
    <property type="entry name" value="RES_dom"/>
</dbReference>
<accession>A0A0F8W1E4</accession>
<dbReference type="Pfam" id="PF08808">
    <property type="entry name" value="RES"/>
    <property type="match status" value="1"/>
</dbReference>
<gene>
    <name evidence="2" type="ORF">LCGC14_3125060</name>
</gene>
<feature type="domain" description="RES" evidence="1">
    <location>
        <begin position="14"/>
        <end position="140"/>
    </location>
</feature>
<dbReference type="AlphaFoldDB" id="A0A0F8W1E4"/>
<evidence type="ECO:0000259" key="1">
    <source>
        <dbReference type="SMART" id="SM00953"/>
    </source>
</evidence>
<sequence length="153" mass="17467">MQVFRLTRKKYKIELSGKGAAIAGARWTSPGTEVIYTSASRALALAEVFIHLSLNKLPRDFVMLAITIPTSLKIGTVGVEKLPENWNEYPYRLQTQRFGDVFIHENNYALLQVPSVVVPRDFNYLLNPHHTDFSKIKIDSYADFPVDHRLFNS</sequence>
<dbReference type="EMBL" id="LAZR01068026">
    <property type="protein sequence ID" value="KKK50433.1"/>
    <property type="molecule type" value="Genomic_DNA"/>
</dbReference>
<organism evidence="2">
    <name type="scientific">marine sediment metagenome</name>
    <dbReference type="NCBI Taxonomy" id="412755"/>
    <lineage>
        <taxon>unclassified sequences</taxon>
        <taxon>metagenomes</taxon>
        <taxon>ecological metagenomes</taxon>
    </lineage>
</organism>
<reference evidence="2" key="1">
    <citation type="journal article" date="2015" name="Nature">
        <title>Complex archaea that bridge the gap between prokaryotes and eukaryotes.</title>
        <authorList>
            <person name="Spang A."/>
            <person name="Saw J.H."/>
            <person name="Jorgensen S.L."/>
            <person name="Zaremba-Niedzwiedzka K."/>
            <person name="Martijn J."/>
            <person name="Lind A.E."/>
            <person name="van Eijk R."/>
            <person name="Schleper C."/>
            <person name="Guy L."/>
            <person name="Ettema T.J."/>
        </authorList>
    </citation>
    <scope>NUCLEOTIDE SEQUENCE</scope>
</reference>